<comment type="caution">
    <text evidence="2">The sequence shown here is derived from an EMBL/GenBank/DDBJ whole genome shotgun (WGS) entry which is preliminary data.</text>
</comment>
<sequence>MKRRLIKVAAISIGCILIITAVAFPVIIPNSGGLLPIQSVLCILAVVGMATLGVFLIAKGVEL</sequence>
<reference evidence="2" key="1">
    <citation type="journal article" date="2014" name="Front. Microbiol.">
        <title>High frequency of phylogenetically diverse reductive dehalogenase-homologous genes in deep subseafloor sedimentary metagenomes.</title>
        <authorList>
            <person name="Kawai M."/>
            <person name="Futagami T."/>
            <person name="Toyoda A."/>
            <person name="Takaki Y."/>
            <person name="Nishi S."/>
            <person name="Hori S."/>
            <person name="Arai W."/>
            <person name="Tsubouchi T."/>
            <person name="Morono Y."/>
            <person name="Uchiyama I."/>
            <person name="Ito T."/>
            <person name="Fujiyama A."/>
            <person name="Inagaki F."/>
            <person name="Takami H."/>
        </authorList>
    </citation>
    <scope>NUCLEOTIDE SEQUENCE</scope>
    <source>
        <strain evidence="2">Expedition CK06-06</strain>
    </source>
</reference>
<keyword evidence="1" id="KW-1133">Transmembrane helix</keyword>
<evidence type="ECO:0000256" key="1">
    <source>
        <dbReference type="SAM" id="Phobius"/>
    </source>
</evidence>
<dbReference type="EMBL" id="BARW01031800">
    <property type="protein sequence ID" value="GAJ06336.1"/>
    <property type="molecule type" value="Genomic_DNA"/>
</dbReference>
<name>X1V2E0_9ZZZZ</name>
<proteinExistence type="predicted"/>
<keyword evidence="1" id="KW-0472">Membrane</keyword>
<keyword evidence="1" id="KW-0812">Transmembrane</keyword>
<gene>
    <name evidence="2" type="ORF">S12H4_50488</name>
</gene>
<feature type="transmembrane region" description="Helical" evidence="1">
    <location>
        <begin position="33"/>
        <end position="58"/>
    </location>
</feature>
<protein>
    <submittedName>
        <fullName evidence="2">Uncharacterized protein</fullName>
    </submittedName>
</protein>
<organism evidence="2">
    <name type="scientific">marine sediment metagenome</name>
    <dbReference type="NCBI Taxonomy" id="412755"/>
    <lineage>
        <taxon>unclassified sequences</taxon>
        <taxon>metagenomes</taxon>
        <taxon>ecological metagenomes</taxon>
    </lineage>
</organism>
<evidence type="ECO:0000313" key="2">
    <source>
        <dbReference type="EMBL" id="GAJ06336.1"/>
    </source>
</evidence>
<accession>X1V2E0</accession>
<dbReference type="AlphaFoldDB" id="X1V2E0"/>